<proteinExistence type="predicted"/>
<evidence type="ECO:0000259" key="1">
    <source>
        <dbReference type="PROSITE" id="PS51910"/>
    </source>
</evidence>
<dbReference type="PROSITE" id="PS51910">
    <property type="entry name" value="GH18_2"/>
    <property type="match status" value="1"/>
</dbReference>
<gene>
    <name evidence="3" type="primary">LOC105368014</name>
</gene>
<dbReference type="GeneID" id="105368014"/>
<reference evidence="3" key="1">
    <citation type="submission" date="2025-08" db="UniProtKB">
        <authorList>
            <consortium name="RefSeq"/>
        </authorList>
    </citation>
    <scope>IDENTIFICATION</scope>
</reference>
<dbReference type="GO" id="GO:0005975">
    <property type="term" value="P:carbohydrate metabolic process"/>
    <property type="evidence" value="ECO:0007669"/>
    <property type="project" value="InterPro"/>
</dbReference>
<feature type="domain" description="GH18" evidence="1">
    <location>
        <begin position="1"/>
        <end position="69"/>
    </location>
</feature>
<protein>
    <submittedName>
        <fullName evidence="3">Chitotriosidase-1-like</fullName>
    </submittedName>
</protein>
<evidence type="ECO:0000313" key="2">
    <source>
        <dbReference type="Proteomes" id="UP000695007"/>
    </source>
</evidence>
<name>A0AAJ6YVQ1_9HYME</name>
<evidence type="ECO:0000313" key="3">
    <source>
        <dbReference type="RefSeq" id="XP_011505201.1"/>
    </source>
</evidence>
<dbReference type="AlphaFoldDB" id="A0AAJ6YVQ1"/>
<keyword evidence="2" id="KW-1185">Reference proteome</keyword>
<dbReference type="Gene3D" id="3.20.20.80">
    <property type="entry name" value="Glycosidases"/>
    <property type="match status" value="1"/>
</dbReference>
<dbReference type="Proteomes" id="UP000695007">
    <property type="component" value="Unplaced"/>
</dbReference>
<dbReference type="SUPFAM" id="SSF51445">
    <property type="entry name" value="(Trans)glycosidases"/>
    <property type="match status" value="1"/>
</dbReference>
<dbReference type="InterPro" id="IPR001223">
    <property type="entry name" value="Glyco_hydro18_cat"/>
</dbReference>
<dbReference type="RefSeq" id="XP_011505201.1">
    <property type="nucleotide sequence ID" value="XM_011506899.1"/>
</dbReference>
<sequence length="78" mass="9280">MSFREITEKFRNETWKIIYNEEQQEKVLNVKKFGLGGAMLWSIESDDFKGICGRKYPLLNTMKSVILYDVFYIVNPKH</sequence>
<dbReference type="KEGG" id="csol:105368014"/>
<dbReference type="InterPro" id="IPR017853">
    <property type="entry name" value="GH"/>
</dbReference>
<organism evidence="2 3">
    <name type="scientific">Ceratosolen solmsi marchali</name>
    <dbReference type="NCBI Taxonomy" id="326594"/>
    <lineage>
        <taxon>Eukaryota</taxon>
        <taxon>Metazoa</taxon>
        <taxon>Ecdysozoa</taxon>
        <taxon>Arthropoda</taxon>
        <taxon>Hexapoda</taxon>
        <taxon>Insecta</taxon>
        <taxon>Pterygota</taxon>
        <taxon>Neoptera</taxon>
        <taxon>Endopterygota</taxon>
        <taxon>Hymenoptera</taxon>
        <taxon>Apocrita</taxon>
        <taxon>Proctotrupomorpha</taxon>
        <taxon>Chalcidoidea</taxon>
        <taxon>Agaonidae</taxon>
        <taxon>Agaoninae</taxon>
        <taxon>Ceratosolen</taxon>
    </lineage>
</organism>
<accession>A0AAJ6YVQ1</accession>